<dbReference type="RefSeq" id="WP_053614667.1">
    <property type="nucleotide sequence ID" value="NZ_BMRU01000074.1"/>
</dbReference>
<name>A0ABQ3NYE6_STRVG</name>
<evidence type="ECO:0000313" key="1">
    <source>
        <dbReference type="EMBL" id="GHI17747.1"/>
    </source>
</evidence>
<keyword evidence="2" id="KW-1185">Reference proteome</keyword>
<evidence type="ECO:0008006" key="3">
    <source>
        <dbReference type="Google" id="ProtNLM"/>
    </source>
</evidence>
<accession>A0ABQ3NYE6</accession>
<proteinExistence type="predicted"/>
<protein>
    <recommendedName>
        <fullName evidence="3">Knr4/Smi1-like domain-containing protein</fullName>
    </recommendedName>
</protein>
<dbReference type="GeneID" id="86958969"/>
<sequence length="180" mass="19706">MTRTPDARPDEDTLEGLRSAFPAEWREPALGYPAVEAWEAANDVTLPEPYRSFVAEIGNGVRPGPLGVGLRPLGQLPACWSGVEPRRPGAMFPLEAEWIWEDDESVVDDEDARIDAVFAHGSIVLRAQDTQAFWVLVTTGPQRGQVWLVTDLGASPAPDGDPADFAQWVRRGQTGDDVWA</sequence>
<reference evidence="2" key="1">
    <citation type="submission" date="2020-09" db="EMBL/GenBank/DDBJ databases">
        <title>Whole genome shotgun sequence of Streptomyces cinnamonensis NBRC 15873.</title>
        <authorList>
            <person name="Komaki H."/>
            <person name="Tamura T."/>
        </authorList>
    </citation>
    <scope>NUCLEOTIDE SEQUENCE [LARGE SCALE GENOMIC DNA]</scope>
    <source>
        <strain evidence="2">NBRC 15873</strain>
    </source>
</reference>
<dbReference type="EMBL" id="BNDV01000017">
    <property type="protein sequence ID" value="GHI17747.1"/>
    <property type="molecule type" value="Genomic_DNA"/>
</dbReference>
<gene>
    <name evidence="1" type="ORF">Scinn_72100</name>
</gene>
<evidence type="ECO:0000313" key="2">
    <source>
        <dbReference type="Proteomes" id="UP000660554"/>
    </source>
</evidence>
<organism evidence="1 2">
    <name type="scientific">Streptomyces virginiae</name>
    <name type="common">Streptomyces cinnamonensis</name>
    <dbReference type="NCBI Taxonomy" id="1961"/>
    <lineage>
        <taxon>Bacteria</taxon>
        <taxon>Bacillati</taxon>
        <taxon>Actinomycetota</taxon>
        <taxon>Actinomycetes</taxon>
        <taxon>Kitasatosporales</taxon>
        <taxon>Streptomycetaceae</taxon>
        <taxon>Streptomyces</taxon>
    </lineage>
</organism>
<comment type="caution">
    <text evidence="1">The sequence shown here is derived from an EMBL/GenBank/DDBJ whole genome shotgun (WGS) entry which is preliminary data.</text>
</comment>
<dbReference type="Proteomes" id="UP000660554">
    <property type="component" value="Unassembled WGS sequence"/>
</dbReference>